<sequence length="170" mass="19782">MNKKVLNSVLIVLMLVIWGIVFNKIFNFFGDNPQNEVAFVSPVAAINPRINFSKDTFELKKINRDPFLGKYIARRTTKLPTKTKKESYKSIKKKRNNKMSPSIIPWPKISYHGYVRGAKSTSELILIRVNNKFHKIREGSKIDDVLIKKVYRDSVLIKRNKQSKMVIKSR</sequence>
<accession>A0ABU5ZVZ4</accession>
<organism evidence="2 3">
    <name type="scientific">Aquimarina gracilis</name>
    <dbReference type="NCBI Taxonomy" id="874422"/>
    <lineage>
        <taxon>Bacteria</taxon>
        <taxon>Pseudomonadati</taxon>
        <taxon>Bacteroidota</taxon>
        <taxon>Flavobacteriia</taxon>
        <taxon>Flavobacteriales</taxon>
        <taxon>Flavobacteriaceae</taxon>
        <taxon>Aquimarina</taxon>
    </lineage>
</organism>
<dbReference type="RefSeq" id="WP_324180058.1">
    <property type="nucleotide sequence ID" value="NZ_BAABAW010000006.1"/>
</dbReference>
<evidence type="ECO:0000313" key="2">
    <source>
        <dbReference type="EMBL" id="MEB3346028.1"/>
    </source>
</evidence>
<dbReference type="Proteomes" id="UP001327027">
    <property type="component" value="Unassembled WGS sequence"/>
</dbReference>
<evidence type="ECO:0000256" key="1">
    <source>
        <dbReference type="SAM" id="Phobius"/>
    </source>
</evidence>
<keyword evidence="1" id="KW-0472">Membrane</keyword>
<gene>
    <name evidence="2" type="ORF">U6A24_11180</name>
</gene>
<feature type="transmembrane region" description="Helical" evidence="1">
    <location>
        <begin position="6"/>
        <end position="26"/>
    </location>
</feature>
<reference evidence="2 3" key="1">
    <citation type="journal article" date="2013" name="Int. J. Syst. Evol. Microbiol.">
        <title>Aquimarina gracilis sp. nov., isolated from the gut microflora of a mussel, Mytilus coruscus, and emended description of Aquimarina spongiae.</title>
        <authorList>
            <person name="Park S.C."/>
            <person name="Choe H.N."/>
            <person name="Baik K.S."/>
            <person name="Seong C.N."/>
        </authorList>
    </citation>
    <scope>NUCLEOTIDE SEQUENCE [LARGE SCALE GENOMIC DNA]</scope>
    <source>
        <strain evidence="2 3">PSC32</strain>
    </source>
</reference>
<dbReference type="EMBL" id="JAYKLX010000005">
    <property type="protein sequence ID" value="MEB3346028.1"/>
    <property type="molecule type" value="Genomic_DNA"/>
</dbReference>
<comment type="caution">
    <text evidence="2">The sequence shown here is derived from an EMBL/GenBank/DDBJ whole genome shotgun (WGS) entry which is preliminary data.</text>
</comment>
<keyword evidence="3" id="KW-1185">Reference proteome</keyword>
<keyword evidence="1" id="KW-1133">Transmembrane helix</keyword>
<keyword evidence="1" id="KW-0812">Transmembrane</keyword>
<evidence type="ECO:0000313" key="3">
    <source>
        <dbReference type="Proteomes" id="UP001327027"/>
    </source>
</evidence>
<name>A0ABU5ZVZ4_9FLAO</name>
<protein>
    <submittedName>
        <fullName evidence="2">Uncharacterized protein</fullName>
    </submittedName>
</protein>
<proteinExistence type="predicted"/>